<proteinExistence type="predicted"/>
<feature type="binding site" evidence="4">
    <location>
        <begin position="400"/>
        <end position="401"/>
    </location>
    <ligand>
        <name>cyanocob(III)alamin</name>
        <dbReference type="ChEBI" id="CHEBI:17439"/>
    </ligand>
</feature>
<keyword evidence="5" id="KW-1015">Disulfide bond</keyword>
<feature type="binding site" evidence="4">
    <location>
        <position position="204"/>
    </location>
    <ligand>
        <name>cyanocob(III)alamin</name>
        <dbReference type="ChEBI" id="CHEBI:17439"/>
    </ligand>
</feature>
<feature type="binding site" evidence="4">
    <location>
        <begin position="417"/>
        <end position="419"/>
    </location>
    <ligand>
        <name>cyanocob(III)alamin</name>
        <dbReference type="ChEBI" id="CHEBI:17439"/>
    </ligand>
</feature>
<evidence type="ECO:0000256" key="6">
    <source>
        <dbReference type="SAM" id="SignalP"/>
    </source>
</evidence>
<name>A0ABD1EVR0_HYPHA</name>
<gene>
    <name evidence="7" type="ORF">ABEB36_007276</name>
</gene>
<comment type="caution">
    <text evidence="7">The sequence shown here is derived from an EMBL/GenBank/DDBJ whole genome shotgun (WGS) entry which is preliminary data.</text>
</comment>
<evidence type="ECO:0000256" key="5">
    <source>
        <dbReference type="PIRSR" id="PIRSR602157-2"/>
    </source>
</evidence>
<evidence type="ECO:0000256" key="1">
    <source>
        <dbReference type="ARBA" id="ARBA00004613"/>
    </source>
</evidence>
<dbReference type="InterPro" id="IPR002157">
    <property type="entry name" value="Cbl-bd_prot"/>
</dbReference>
<evidence type="ECO:0000256" key="2">
    <source>
        <dbReference type="ARBA" id="ARBA00022525"/>
    </source>
</evidence>
<dbReference type="Gene3D" id="2.170.130.30">
    <property type="match status" value="1"/>
</dbReference>
<feature type="binding site" evidence="4">
    <location>
        <position position="248"/>
    </location>
    <ligand>
        <name>cyanocob(III)alamin</name>
        <dbReference type="ChEBI" id="CHEBI:17439"/>
    </ligand>
</feature>
<dbReference type="Proteomes" id="UP001566132">
    <property type="component" value="Unassembled WGS sequence"/>
</dbReference>
<dbReference type="Pfam" id="PF01122">
    <property type="entry name" value="Cobalamin_bind"/>
    <property type="match status" value="1"/>
</dbReference>
<feature type="signal peptide" evidence="6">
    <location>
        <begin position="1"/>
        <end position="18"/>
    </location>
</feature>
<dbReference type="EMBL" id="JBDJPC010000005">
    <property type="protein sequence ID" value="KAL1502077.1"/>
    <property type="molecule type" value="Genomic_DNA"/>
</dbReference>
<dbReference type="Gene3D" id="1.50.10.20">
    <property type="match status" value="1"/>
</dbReference>
<dbReference type="PANTHER" id="PTHR10559:SF18">
    <property type="entry name" value="TRANSCOBALAMIN II"/>
    <property type="match status" value="1"/>
</dbReference>
<keyword evidence="4" id="KW-0170">Cobalt</keyword>
<keyword evidence="8" id="KW-1185">Reference proteome</keyword>
<organism evidence="7 8">
    <name type="scientific">Hypothenemus hampei</name>
    <name type="common">Coffee berry borer</name>
    <dbReference type="NCBI Taxonomy" id="57062"/>
    <lineage>
        <taxon>Eukaryota</taxon>
        <taxon>Metazoa</taxon>
        <taxon>Ecdysozoa</taxon>
        <taxon>Arthropoda</taxon>
        <taxon>Hexapoda</taxon>
        <taxon>Insecta</taxon>
        <taxon>Pterygota</taxon>
        <taxon>Neoptera</taxon>
        <taxon>Endopterygota</taxon>
        <taxon>Coleoptera</taxon>
        <taxon>Polyphaga</taxon>
        <taxon>Cucujiformia</taxon>
        <taxon>Curculionidae</taxon>
        <taxon>Scolytinae</taxon>
        <taxon>Hypothenemus</taxon>
    </lineage>
</organism>
<feature type="chain" id="PRO_5044866507" evidence="6">
    <location>
        <begin position="19"/>
        <end position="460"/>
    </location>
</feature>
<keyword evidence="2" id="KW-0964">Secreted</keyword>
<evidence type="ECO:0000313" key="8">
    <source>
        <dbReference type="Proteomes" id="UP001566132"/>
    </source>
</evidence>
<dbReference type="GO" id="GO:0005576">
    <property type="term" value="C:extracellular region"/>
    <property type="evidence" value="ECO:0007669"/>
    <property type="project" value="UniProtKB-SubCell"/>
</dbReference>
<evidence type="ECO:0000313" key="7">
    <source>
        <dbReference type="EMBL" id="KAL1502077.1"/>
    </source>
</evidence>
<protein>
    <submittedName>
        <fullName evidence="7">Uncharacterized protein</fullName>
    </submittedName>
</protein>
<keyword evidence="3 6" id="KW-0732">Signal</keyword>
<reference evidence="7 8" key="1">
    <citation type="submission" date="2024-05" db="EMBL/GenBank/DDBJ databases">
        <title>Genetic variation in Jamaican populations of the coffee berry borer (Hypothenemus hampei).</title>
        <authorList>
            <person name="Errbii M."/>
            <person name="Myrie A."/>
        </authorList>
    </citation>
    <scope>NUCLEOTIDE SEQUENCE [LARGE SCALE GENOMIC DNA]</scope>
    <source>
        <strain evidence="7">JA-Hopewell-2020-01-JO</strain>
        <tissue evidence="7">Whole body</tissue>
    </source>
</reference>
<dbReference type="SUPFAM" id="SSF48239">
    <property type="entry name" value="Terpenoid cyclases/Protein prenyltransferases"/>
    <property type="match status" value="1"/>
</dbReference>
<feature type="disulfide bond" evidence="5">
    <location>
        <begin position="177"/>
        <end position="215"/>
    </location>
</feature>
<comment type="subcellular location">
    <subcellularLocation>
        <location evidence="1">Secreted</location>
    </subcellularLocation>
</comment>
<evidence type="ECO:0000256" key="3">
    <source>
        <dbReference type="ARBA" id="ARBA00022729"/>
    </source>
</evidence>
<dbReference type="AlphaFoldDB" id="A0ABD1EVR0"/>
<evidence type="ECO:0000256" key="4">
    <source>
        <dbReference type="PIRSR" id="PIRSR602157-1"/>
    </source>
</evidence>
<accession>A0ABD1EVR0</accession>
<dbReference type="PANTHER" id="PTHR10559">
    <property type="entry name" value="TRANSCOBALAMIN-1/GASTRIC INTRINSIC FACTOR"/>
    <property type="match status" value="1"/>
</dbReference>
<dbReference type="InterPro" id="IPR008930">
    <property type="entry name" value="Terpenoid_cyclase/PrenylTrfase"/>
</dbReference>
<sequence length="460" mass="52462">MVYLPLFISLSWVIMGSTQNLELQTPPLDFKDTTEASRIVTESIIERVPVKYMESTVKSALTFLISQRENDWGWRNDTSKVLTALRLMQSYEDLEALLPNTLEIQLSSKQMEIEIVIKLWRHHEIPISPSRLAEYCLALSALCYDPRQFHGHDLIGTLQHQEAQHDLDFAYVTLAACTARAHIRKKQIRRLLDIANTAKDHNIDTVAMTILALRCIVMDHRHRNLQHSLRRPSISLAKQQQSDGGFGNIYNTALVIQALDDLTELKSYWNKSAAKTYLEFRQDPDGAYTDAGLTSDVLLALIDRGLGGIRLMECGRHDNDYENNVEIEGLTKSLSSHGNDSEIRNVTVTYTLWIGSNITENFTSSLTAPRNTSFYSIMQMAMELDPHFTFEASEWPNGHYVHTLAGFKEEPMGYNYWLLYRLPELPDPSAPPANQLVAPVGVDDLLIEEGDHYLFWYKKL</sequence>
<dbReference type="InterPro" id="IPR051588">
    <property type="entry name" value="Cobalamin_Transport"/>
</dbReference>